<protein>
    <recommendedName>
        <fullName evidence="1">PIN domain-containing protein</fullName>
    </recommendedName>
</protein>
<dbReference type="AlphaFoldDB" id="A0A0G1RJJ5"/>
<dbReference type="EMBL" id="LCNO01000019">
    <property type="protein sequence ID" value="KKU57321.1"/>
    <property type="molecule type" value="Genomic_DNA"/>
</dbReference>
<dbReference type="STRING" id="1618358.UX80_C0019G0013"/>
<dbReference type="InterPro" id="IPR029060">
    <property type="entry name" value="PIN-like_dom_sf"/>
</dbReference>
<evidence type="ECO:0000259" key="1">
    <source>
        <dbReference type="Pfam" id="PF13470"/>
    </source>
</evidence>
<accession>A0A0G1RJJ5</accession>
<dbReference type="SUPFAM" id="SSF88723">
    <property type="entry name" value="PIN domain-like"/>
    <property type="match status" value="1"/>
</dbReference>
<dbReference type="Proteomes" id="UP000034307">
    <property type="component" value="Unassembled WGS sequence"/>
</dbReference>
<organism evidence="2 3">
    <name type="scientific">Candidatus Amesbacteria bacterium GW2011_GWA2_47_11b</name>
    <dbReference type="NCBI Taxonomy" id="1618358"/>
    <lineage>
        <taxon>Bacteria</taxon>
        <taxon>Candidatus Amesiibacteriota</taxon>
    </lineage>
</organism>
<reference evidence="2 3" key="1">
    <citation type="journal article" date="2015" name="Nature">
        <title>rRNA introns, odd ribosomes, and small enigmatic genomes across a large radiation of phyla.</title>
        <authorList>
            <person name="Brown C.T."/>
            <person name="Hug L.A."/>
            <person name="Thomas B.C."/>
            <person name="Sharon I."/>
            <person name="Castelle C.J."/>
            <person name="Singh A."/>
            <person name="Wilkins M.J."/>
            <person name="Williams K.H."/>
            <person name="Banfield J.F."/>
        </authorList>
    </citation>
    <scope>NUCLEOTIDE SEQUENCE [LARGE SCALE GENOMIC DNA]</scope>
</reference>
<comment type="caution">
    <text evidence="2">The sequence shown here is derived from an EMBL/GenBank/DDBJ whole genome shotgun (WGS) entry which is preliminary data.</text>
</comment>
<dbReference type="Pfam" id="PF13470">
    <property type="entry name" value="PIN_3"/>
    <property type="match status" value="1"/>
</dbReference>
<sequence>MIGVFIDSSVLVAASGSKTGASALVLGYSRSGQITGVVSPDVVREAQKNVLKKMGPEKTARLDQYLRLAKLDLIPTPSQSEIDKCKQIIVDKDAPILAACLASQTNVLVTLDFKHMLKPKIAKFLKPTLVLTPHQLVLLIENRVPISPKDFK</sequence>
<feature type="domain" description="PIN" evidence="1">
    <location>
        <begin position="4"/>
        <end position="114"/>
    </location>
</feature>
<dbReference type="CDD" id="cd09854">
    <property type="entry name" value="PIN_VapC-like"/>
    <property type="match status" value="1"/>
</dbReference>
<evidence type="ECO:0000313" key="2">
    <source>
        <dbReference type="EMBL" id="KKU57321.1"/>
    </source>
</evidence>
<evidence type="ECO:0000313" key="3">
    <source>
        <dbReference type="Proteomes" id="UP000034307"/>
    </source>
</evidence>
<dbReference type="InterPro" id="IPR002716">
    <property type="entry name" value="PIN_dom"/>
</dbReference>
<gene>
    <name evidence="2" type="ORF">UX80_C0019G0013</name>
</gene>
<name>A0A0G1RJJ5_9BACT</name>
<proteinExistence type="predicted"/>